<dbReference type="AlphaFoldDB" id="A0A016W647"/>
<proteinExistence type="predicted"/>
<sequence>MLAKSVPARAMRCRYLQSHDEGEEEREPPQQQEDVQNLRAKRERELLVQYFCWRDNVIRREFQFALPHTARPAFPVDFLVFEGNTGVSLFECLYQLRVA</sequence>
<evidence type="ECO:0000313" key="2">
    <source>
        <dbReference type="Proteomes" id="UP000024635"/>
    </source>
</evidence>
<evidence type="ECO:0000313" key="1">
    <source>
        <dbReference type="EMBL" id="EYC35090.1"/>
    </source>
</evidence>
<accession>A0A016W647</accession>
<dbReference type="EMBL" id="JARK01000752">
    <property type="protein sequence ID" value="EYC35090.1"/>
    <property type="molecule type" value="Genomic_DNA"/>
</dbReference>
<protein>
    <submittedName>
        <fullName evidence="1">Uncharacterized protein</fullName>
    </submittedName>
</protein>
<name>A0A016W647_9BILA</name>
<gene>
    <name evidence="1" type="primary">Acey_s1153.g3703</name>
    <name evidence="1" type="ORF">Y032_1153g3703</name>
</gene>
<dbReference type="Proteomes" id="UP000024635">
    <property type="component" value="Unassembled WGS sequence"/>
</dbReference>
<keyword evidence="2" id="KW-1185">Reference proteome</keyword>
<reference evidence="2" key="1">
    <citation type="journal article" date="2015" name="Nat. Genet.">
        <title>The genome and transcriptome of the zoonotic hookworm Ancylostoma ceylanicum identify infection-specific gene families.</title>
        <authorList>
            <person name="Schwarz E.M."/>
            <person name="Hu Y."/>
            <person name="Antoshechkin I."/>
            <person name="Miller M.M."/>
            <person name="Sternberg P.W."/>
            <person name="Aroian R.V."/>
        </authorList>
    </citation>
    <scope>NUCLEOTIDE SEQUENCE</scope>
    <source>
        <strain evidence="2">HY135</strain>
    </source>
</reference>
<organism evidence="1 2">
    <name type="scientific">Ancylostoma ceylanicum</name>
    <dbReference type="NCBI Taxonomy" id="53326"/>
    <lineage>
        <taxon>Eukaryota</taxon>
        <taxon>Metazoa</taxon>
        <taxon>Ecdysozoa</taxon>
        <taxon>Nematoda</taxon>
        <taxon>Chromadorea</taxon>
        <taxon>Rhabditida</taxon>
        <taxon>Rhabditina</taxon>
        <taxon>Rhabditomorpha</taxon>
        <taxon>Strongyloidea</taxon>
        <taxon>Ancylostomatidae</taxon>
        <taxon>Ancylostomatinae</taxon>
        <taxon>Ancylostoma</taxon>
    </lineage>
</organism>
<comment type="caution">
    <text evidence="1">The sequence shown here is derived from an EMBL/GenBank/DDBJ whole genome shotgun (WGS) entry which is preliminary data.</text>
</comment>